<evidence type="ECO:0000256" key="2">
    <source>
        <dbReference type="SAM" id="MobiDB-lite"/>
    </source>
</evidence>
<dbReference type="OrthoDB" id="37537at2759"/>
<evidence type="ECO:0000313" key="5">
    <source>
        <dbReference type="Proteomes" id="UP000693970"/>
    </source>
</evidence>
<dbReference type="AlphaFoldDB" id="A0A9K3L686"/>
<accession>A0A9K3L686</accession>
<keyword evidence="5" id="KW-1185">Reference proteome</keyword>
<feature type="domain" description="NADP-dependent oxidoreductase" evidence="3">
    <location>
        <begin position="137"/>
        <end position="489"/>
    </location>
</feature>
<dbReference type="EMBL" id="JAGRRH010000015">
    <property type="protein sequence ID" value="KAG7356390.1"/>
    <property type="molecule type" value="Genomic_DNA"/>
</dbReference>
<dbReference type="Proteomes" id="UP000693970">
    <property type="component" value="Unassembled WGS sequence"/>
</dbReference>
<dbReference type="PANTHER" id="PTHR43364">
    <property type="entry name" value="NADH-SPECIFIC METHYLGLYOXAL REDUCTASE-RELATED"/>
    <property type="match status" value="1"/>
</dbReference>
<sequence length="518" mass="58331">MSNKIDESYRIALSHISVAAYDGDSFKKRMELRNKLKTLTFDGCDAFLSAVRTQGGFFMITEDVSKNGANSRRRQLLRVGGGMFGIPFFGSSSENSDAQAATPPKQKGQTGPTNEIVKIVNGMKRRRLGGSDIFVSELGLGTQRWVSTDFNAPDKDLCFQFMDEAILKRGVNLIDTAEQYPIPSDGKRASEGDTERVIGDWMKDRKVPRSDVVISTKITGGRNVTPRNIQKDCEDSLKRLRTDYIDVYLLHWPQRYSPQSNWGQSLKYNLAYDTQSRKLLGDPTSFEDLCLAMEKLVQQGKIRGWGLCNDNAYGLTACSRTAKMLGTTPPCTMQGDFSILDRKSEENGVAEAASPFWENTGFMAYNALAGGMLTGKYLEIPAALDDPDRTRAMATQARPRGRMDERGWGGTLYRYRSEPAQEAILEYNKLAKANKMSLTELSLRWCKQRELITTTLLGHTSMDQLKESLDFLTRKEDLSPELMWEIDRIHMRNRLPIFSSYHVGKDWYGEGEIGEPIP</sequence>
<evidence type="ECO:0000313" key="4">
    <source>
        <dbReference type="EMBL" id="KAG7356390.1"/>
    </source>
</evidence>
<reference evidence="4" key="1">
    <citation type="journal article" date="2021" name="Sci. Rep.">
        <title>Diploid genomic architecture of Nitzschia inconspicua, an elite biomass production diatom.</title>
        <authorList>
            <person name="Oliver A."/>
            <person name="Podell S."/>
            <person name="Pinowska A."/>
            <person name="Traller J.C."/>
            <person name="Smith S.R."/>
            <person name="McClure R."/>
            <person name="Beliaev A."/>
            <person name="Bohutskyi P."/>
            <person name="Hill E.A."/>
            <person name="Rabines A."/>
            <person name="Zheng H."/>
            <person name="Allen L.Z."/>
            <person name="Kuo A."/>
            <person name="Grigoriev I.V."/>
            <person name="Allen A.E."/>
            <person name="Hazlebeck D."/>
            <person name="Allen E.E."/>
        </authorList>
    </citation>
    <scope>NUCLEOTIDE SEQUENCE</scope>
    <source>
        <strain evidence="4">Hildebrandi</strain>
    </source>
</reference>
<comment type="caution">
    <text evidence="4">The sequence shown here is derived from an EMBL/GenBank/DDBJ whole genome shotgun (WGS) entry which is preliminary data.</text>
</comment>
<evidence type="ECO:0000256" key="1">
    <source>
        <dbReference type="ARBA" id="ARBA00023002"/>
    </source>
</evidence>
<dbReference type="InterPro" id="IPR023210">
    <property type="entry name" value="NADP_OxRdtase_dom"/>
</dbReference>
<name>A0A9K3L686_9STRA</name>
<proteinExistence type="predicted"/>
<organism evidence="4 5">
    <name type="scientific">Nitzschia inconspicua</name>
    <dbReference type="NCBI Taxonomy" id="303405"/>
    <lineage>
        <taxon>Eukaryota</taxon>
        <taxon>Sar</taxon>
        <taxon>Stramenopiles</taxon>
        <taxon>Ochrophyta</taxon>
        <taxon>Bacillariophyta</taxon>
        <taxon>Bacillariophyceae</taxon>
        <taxon>Bacillariophycidae</taxon>
        <taxon>Bacillariales</taxon>
        <taxon>Bacillariaceae</taxon>
        <taxon>Nitzschia</taxon>
    </lineage>
</organism>
<reference evidence="4" key="2">
    <citation type="submission" date="2021-04" db="EMBL/GenBank/DDBJ databases">
        <authorList>
            <person name="Podell S."/>
        </authorList>
    </citation>
    <scope>NUCLEOTIDE SEQUENCE</scope>
    <source>
        <strain evidence="4">Hildebrandi</strain>
    </source>
</reference>
<dbReference type="PANTHER" id="PTHR43364:SF4">
    <property type="entry name" value="NAD(P)-LINKED OXIDOREDUCTASE SUPERFAMILY PROTEIN"/>
    <property type="match status" value="1"/>
</dbReference>
<dbReference type="GO" id="GO:0016491">
    <property type="term" value="F:oxidoreductase activity"/>
    <property type="evidence" value="ECO:0007669"/>
    <property type="project" value="UniProtKB-KW"/>
</dbReference>
<dbReference type="InterPro" id="IPR050523">
    <property type="entry name" value="AKR_Detox_Biosynth"/>
</dbReference>
<feature type="region of interest" description="Disordered" evidence="2">
    <location>
        <begin position="94"/>
        <end position="113"/>
    </location>
</feature>
<keyword evidence="1" id="KW-0560">Oxidoreductase</keyword>
<protein>
    <submittedName>
        <fullName evidence="4">NADP-dependent oxidoreductase domain containing protein</fullName>
    </submittedName>
</protein>
<evidence type="ECO:0000259" key="3">
    <source>
        <dbReference type="Pfam" id="PF00248"/>
    </source>
</evidence>
<dbReference type="Pfam" id="PF00248">
    <property type="entry name" value="Aldo_ket_red"/>
    <property type="match status" value="1"/>
</dbReference>
<gene>
    <name evidence="4" type="ORF">IV203_001076</name>
</gene>